<keyword evidence="9" id="KW-1185">Reference proteome</keyword>
<protein>
    <recommendedName>
        <fullName evidence="7">Major facilitator superfamily (MFS) profile domain-containing protein</fullName>
    </recommendedName>
</protein>
<dbReference type="GO" id="GO:0005886">
    <property type="term" value="C:plasma membrane"/>
    <property type="evidence" value="ECO:0007669"/>
    <property type="project" value="TreeGrafter"/>
</dbReference>
<comment type="subcellular location">
    <subcellularLocation>
        <location evidence="1">Membrane</location>
        <topology evidence="1">Multi-pass membrane protein</topology>
    </subcellularLocation>
</comment>
<dbReference type="Pfam" id="PF07690">
    <property type="entry name" value="MFS_1"/>
    <property type="match status" value="1"/>
</dbReference>
<feature type="transmembrane region" description="Helical" evidence="6">
    <location>
        <begin position="346"/>
        <end position="363"/>
    </location>
</feature>
<feature type="region of interest" description="Disordered" evidence="5">
    <location>
        <begin position="518"/>
        <end position="537"/>
    </location>
</feature>
<dbReference type="OrthoDB" id="10021397at2759"/>
<feature type="transmembrane region" description="Helical" evidence="6">
    <location>
        <begin position="491"/>
        <end position="509"/>
    </location>
</feature>
<keyword evidence="4 6" id="KW-0472">Membrane</keyword>
<gene>
    <name evidence="8" type="ORF">UA08_07565</name>
</gene>
<feature type="transmembrane region" description="Helical" evidence="6">
    <location>
        <begin position="86"/>
        <end position="112"/>
    </location>
</feature>
<feature type="domain" description="Major facilitator superfamily (MFS) profile" evidence="7">
    <location>
        <begin position="21"/>
        <end position="513"/>
    </location>
</feature>
<reference evidence="8 9" key="1">
    <citation type="submission" date="2015-06" db="EMBL/GenBank/DDBJ databases">
        <title>Talaromyces atroroseus IBT 11181 draft genome.</title>
        <authorList>
            <person name="Rasmussen K.B."/>
            <person name="Rasmussen S."/>
            <person name="Petersen B."/>
            <person name="Sicheritz-Ponten T."/>
            <person name="Mortensen U.H."/>
            <person name="Thrane U."/>
        </authorList>
    </citation>
    <scope>NUCLEOTIDE SEQUENCE [LARGE SCALE GENOMIC DNA]</scope>
    <source>
        <strain evidence="8 9">IBT 11181</strain>
    </source>
</reference>
<dbReference type="PROSITE" id="PS50850">
    <property type="entry name" value="MFS"/>
    <property type="match status" value="1"/>
</dbReference>
<feature type="transmembrane region" description="Helical" evidence="6">
    <location>
        <begin position="143"/>
        <end position="162"/>
    </location>
</feature>
<name>A0A225AUY4_TALAT</name>
<dbReference type="InterPro" id="IPR011701">
    <property type="entry name" value="MFS"/>
</dbReference>
<keyword evidence="3 6" id="KW-1133">Transmembrane helix</keyword>
<feature type="transmembrane region" description="Helical" evidence="6">
    <location>
        <begin position="209"/>
        <end position="231"/>
    </location>
</feature>
<feature type="transmembrane region" description="Helical" evidence="6">
    <location>
        <begin position="174"/>
        <end position="197"/>
    </location>
</feature>
<evidence type="ECO:0000313" key="8">
    <source>
        <dbReference type="EMBL" id="OKL57287.1"/>
    </source>
</evidence>
<evidence type="ECO:0000256" key="5">
    <source>
        <dbReference type="SAM" id="MobiDB-lite"/>
    </source>
</evidence>
<dbReference type="EMBL" id="LFMY01000012">
    <property type="protein sequence ID" value="OKL57287.1"/>
    <property type="molecule type" value="Genomic_DNA"/>
</dbReference>
<dbReference type="PANTHER" id="PTHR23501:SF158">
    <property type="entry name" value="TRANSPORTER, PUTATIVE (AFU_ORTHOLOGUE AFUA_5G14490)-RELATED"/>
    <property type="match status" value="1"/>
</dbReference>
<evidence type="ECO:0000259" key="7">
    <source>
        <dbReference type="PROSITE" id="PS50850"/>
    </source>
</evidence>
<evidence type="ECO:0000256" key="4">
    <source>
        <dbReference type="ARBA" id="ARBA00023136"/>
    </source>
</evidence>
<dbReference type="GO" id="GO:0022857">
    <property type="term" value="F:transmembrane transporter activity"/>
    <property type="evidence" value="ECO:0007669"/>
    <property type="project" value="InterPro"/>
</dbReference>
<proteinExistence type="predicted"/>
<evidence type="ECO:0000256" key="2">
    <source>
        <dbReference type="ARBA" id="ARBA00022692"/>
    </source>
</evidence>
<feature type="transmembrane region" description="Helical" evidence="6">
    <location>
        <begin position="55"/>
        <end position="74"/>
    </location>
</feature>
<feature type="transmembrane region" description="Helical" evidence="6">
    <location>
        <begin position="281"/>
        <end position="300"/>
    </location>
</feature>
<comment type="caution">
    <text evidence="8">The sequence shown here is derived from an EMBL/GenBank/DDBJ whole genome shotgun (WGS) entry which is preliminary data.</text>
</comment>
<dbReference type="Gene3D" id="1.20.1720.10">
    <property type="entry name" value="Multidrug resistance protein D"/>
    <property type="match status" value="1"/>
</dbReference>
<evidence type="ECO:0000313" key="9">
    <source>
        <dbReference type="Proteomes" id="UP000214365"/>
    </source>
</evidence>
<dbReference type="PRINTS" id="PR01036">
    <property type="entry name" value="TCRTETB"/>
</dbReference>
<evidence type="ECO:0000256" key="6">
    <source>
        <dbReference type="SAM" id="Phobius"/>
    </source>
</evidence>
<sequence>MQPLTIDSPRPTRSPLRIVALISVLYAALFISAVNTTIVTTALPTIATHFNSTSGYTWVGAAYVLADTASGPVWTNFSDIWGRKIVFLAAIILFMLSSFICGFAVSMGMLIAGRALQGAAAGAIMLLVNIVISDMFDMRRRTLYLGVCDVIWAVAGAVGPVIGGAFAEYAGWRWIWYTNIPIAAVTFLVVCLFMDVHNPQTPIWRGLKAVDWLGSLALLAVTIMTLLGLNIGGQYMQWTSPKVLVLIVVGLAFALVFYLIEARVARYPVMPVQVFRSRSNAATIAVGALHAFAMMGPEYYLPLYFQSAQLAQPLQSGLLGLPFVFLEGIGGIASALLIHQTGRYNALLWAGACLMTLGFGLLIDLQPSTGLAKIIIYQCIGALGSGLLIQPPMVAIQANVSQQETATATSTLTFMRGLAQAVSIVVGGVVFQSSMDIKQSALAEAGLPHDLVVTFSGNEAQVTVSQLRGIPDVAQQQAVQMAYAWSLRNAWILYAGVAGLAIGASLFVGRHALSTEHEETRTGIHHGDDDKTTPAVP</sequence>
<accession>A0A225AUY4</accession>
<dbReference type="GeneID" id="31007321"/>
<organism evidence="8 9">
    <name type="scientific">Talaromyces atroroseus</name>
    <dbReference type="NCBI Taxonomy" id="1441469"/>
    <lineage>
        <taxon>Eukaryota</taxon>
        <taxon>Fungi</taxon>
        <taxon>Dikarya</taxon>
        <taxon>Ascomycota</taxon>
        <taxon>Pezizomycotina</taxon>
        <taxon>Eurotiomycetes</taxon>
        <taxon>Eurotiomycetidae</taxon>
        <taxon>Eurotiales</taxon>
        <taxon>Trichocomaceae</taxon>
        <taxon>Talaromyces</taxon>
        <taxon>Talaromyces sect. Trachyspermi</taxon>
    </lineage>
</organism>
<evidence type="ECO:0000256" key="1">
    <source>
        <dbReference type="ARBA" id="ARBA00004141"/>
    </source>
</evidence>
<dbReference type="RefSeq" id="XP_020117408.1">
    <property type="nucleotide sequence ID" value="XM_020262473.1"/>
</dbReference>
<evidence type="ECO:0000256" key="3">
    <source>
        <dbReference type="ARBA" id="ARBA00022989"/>
    </source>
</evidence>
<dbReference type="CDD" id="cd17502">
    <property type="entry name" value="MFS_Azr1_MDR_like"/>
    <property type="match status" value="1"/>
</dbReference>
<dbReference type="SUPFAM" id="SSF103473">
    <property type="entry name" value="MFS general substrate transporter"/>
    <property type="match status" value="1"/>
</dbReference>
<feature type="transmembrane region" description="Helical" evidence="6">
    <location>
        <begin position="18"/>
        <end position="43"/>
    </location>
</feature>
<dbReference type="Gene3D" id="1.20.1250.20">
    <property type="entry name" value="MFS general substrate transporter like domains"/>
    <property type="match status" value="1"/>
</dbReference>
<dbReference type="InterPro" id="IPR020846">
    <property type="entry name" value="MFS_dom"/>
</dbReference>
<keyword evidence="2 6" id="KW-0812">Transmembrane</keyword>
<dbReference type="Proteomes" id="UP000214365">
    <property type="component" value="Unassembled WGS sequence"/>
</dbReference>
<dbReference type="PANTHER" id="PTHR23501">
    <property type="entry name" value="MAJOR FACILITATOR SUPERFAMILY"/>
    <property type="match status" value="1"/>
</dbReference>
<feature type="transmembrane region" description="Helical" evidence="6">
    <location>
        <begin position="118"/>
        <end position="136"/>
    </location>
</feature>
<feature type="transmembrane region" description="Helical" evidence="6">
    <location>
        <begin position="375"/>
        <end position="396"/>
    </location>
</feature>
<dbReference type="InterPro" id="IPR036259">
    <property type="entry name" value="MFS_trans_sf"/>
</dbReference>
<feature type="transmembrane region" description="Helical" evidence="6">
    <location>
        <begin position="243"/>
        <end position="260"/>
    </location>
</feature>
<feature type="transmembrane region" description="Helical" evidence="6">
    <location>
        <begin position="320"/>
        <end position="339"/>
    </location>
</feature>
<dbReference type="AlphaFoldDB" id="A0A225AUY4"/>